<reference evidence="2" key="1">
    <citation type="submission" date="2023-03" db="EMBL/GenBank/DDBJ databases">
        <title>Actinoallomurus iriomotensis NBRC 103681.</title>
        <authorList>
            <person name="Ichikawa N."/>
            <person name="Sato H."/>
            <person name="Tonouchi N."/>
        </authorList>
    </citation>
    <scope>NUCLEOTIDE SEQUENCE</scope>
    <source>
        <strain evidence="2">NBRC 103681</strain>
    </source>
</reference>
<feature type="region of interest" description="Disordered" evidence="1">
    <location>
        <begin position="66"/>
        <end position="89"/>
    </location>
</feature>
<comment type="caution">
    <text evidence="2">The sequence shown here is derived from an EMBL/GenBank/DDBJ whole genome shotgun (WGS) entry which is preliminary data.</text>
</comment>
<sequence>MDEADRQWAEDTARLYDQGWRFARLPRSSTAAMASCARILRTPVALRNRGGTCTGTYREDRTWLSSAPEPSASLTDGVRGQRRLRDPRERRATFWPAETLVKR</sequence>
<dbReference type="Proteomes" id="UP001165135">
    <property type="component" value="Unassembled WGS sequence"/>
</dbReference>
<name>A0A9W6VW09_9ACTN</name>
<organism evidence="2 3">
    <name type="scientific">Actinoallomurus iriomotensis</name>
    <dbReference type="NCBI Taxonomy" id="478107"/>
    <lineage>
        <taxon>Bacteria</taxon>
        <taxon>Bacillati</taxon>
        <taxon>Actinomycetota</taxon>
        <taxon>Actinomycetes</taxon>
        <taxon>Streptosporangiales</taxon>
        <taxon>Thermomonosporaceae</taxon>
        <taxon>Actinoallomurus</taxon>
    </lineage>
</organism>
<evidence type="ECO:0000313" key="2">
    <source>
        <dbReference type="EMBL" id="GLY81127.1"/>
    </source>
</evidence>
<accession>A0A9W6VW09</accession>
<dbReference type="EMBL" id="BSTJ01000017">
    <property type="protein sequence ID" value="GLY81127.1"/>
    <property type="molecule type" value="Genomic_DNA"/>
</dbReference>
<evidence type="ECO:0000313" key="3">
    <source>
        <dbReference type="Proteomes" id="UP001165135"/>
    </source>
</evidence>
<evidence type="ECO:0000256" key="1">
    <source>
        <dbReference type="SAM" id="MobiDB-lite"/>
    </source>
</evidence>
<dbReference type="AlphaFoldDB" id="A0A9W6VW09"/>
<proteinExistence type="predicted"/>
<protein>
    <submittedName>
        <fullName evidence="2">Uncharacterized protein</fullName>
    </submittedName>
</protein>
<gene>
    <name evidence="2" type="ORF">Airi01_093940</name>
</gene>